<dbReference type="OrthoDB" id="242579at2157"/>
<keyword evidence="4" id="KW-1185">Reference proteome</keyword>
<accession>D8J753</accession>
<evidence type="ECO:0000313" key="4">
    <source>
        <dbReference type="Proteomes" id="UP000011645"/>
    </source>
</evidence>
<evidence type="ECO:0000313" key="1">
    <source>
        <dbReference type="EMBL" id="ADJ13948.1"/>
    </source>
</evidence>
<protein>
    <submittedName>
        <fullName evidence="1">Agl cluster protein AglQ</fullName>
    </submittedName>
</protein>
<dbReference type="eggNOG" id="arCOG09256">
    <property type="taxonomic scope" value="Archaea"/>
</dbReference>
<dbReference type="PATRIC" id="fig|795797.18.peg.559"/>
<sequence>MHGLSTVDTIRRNDLFEKAWGYHSFNLHALAMLAEQYPTASVWDSAMLQRTIDLISNLKYQLKVFYNDYGYSYNPAGIENAYALEVFGGDQHDQRRWVEKQLNLCYDSEENLLINGTPDPATHAARIYELTYLPNIEIELTSEDDSGPIVTDRISR</sequence>
<reference evidence="2 4" key="2">
    <citation type="journal article" date="2014" name="PLoS Genet.">
        <title>Phylogenetically driven sequencing of extremely halophilic archaea reveals strategies for static and dynamic osmo-response.</title>
        <authorList>
            <person name="Becker E.A."/>
            <person name="Seitzer P.M."/>
            <person name="Tritt A."/>
            <person name="Larsen D."/>
            <person name="Krusor M."/>
            <person name="Yao A.I."/>
            <person name="Wu D."/>
            <person name="Madern D."/>
            <person name="Eisen J.A."/>
            <person name="Darling A.E."/>
            <person name="Facciotti M.T."/>
        </authorList>
    </citation>
    <scope>NUCLEOTIDE SEQUENCE [LARGE SCALE GENOMIC DNA]</scope>
    <source>
        <strain evidence="2">B3</strain>
        <strain evidence="4">DSM 18796 / CECT 7217 / JCM 14584 / KCTC 4019 / B3</strain>
    </source>
</reference>
<evidence type="ECO:0000313" key="2">
    <source>
        <dbReference type="EMBL" id="ELY34008.1"/>
    </source>
</evidence>
<dbReference type="KEGG" id="hje:HacjB3_02775"/>
<gene>
    <name evidence="1" type="ordered locus">HacjB3_02775</name>
    <name evidence="2" type="ORF">C497_16542</name>
</gene>
<evidence type="ECO:0000313" key="3">
    <source>
        <dbReference type="Proteomes" id="UP000000390"/>
    </source>
</evidence>
<proteinExistence type="predicted"/>
<dbReference type="EMBL" id="CP002062">
    <property type="protein sequence ID" value="ADJ13948.1"/>
    <property type="molecule type" value="Genomic_DNA"/>
</dbReference>
<reference evidence="1 3" key="1">
    <citation type="journal article" date="2010" name="J. Bacteriol.">
        <title>Complete genome sequence of Halalkalicoccus jeotgali B3(T), an extremely halophilic archaeon.</title>
        <authorList>
            <person name="Roh S.W."/>
            <person name="Nam Y.D."/>
            <person name="Nam S.H."/>
            <person name="Choi S.H."/>
            <person name="Park H.S."/>
            <person name="Bae J.W."/>
        </authorList>
    </citation>
    <scope>NUCLEOTIDE SEQUENCE [LARGE SCALE GENOMIC DNA]</scope>
    <source>
        <strain evidence="1">B3</strain>
        <strain evidence="3">DSM 18796 / CECT 7217 / JCM 14584 / KCTC 4019 / B3</strain>
    </source>
</reference>
<dbReference type="AlphaFoldDB" id="D8J753"/>
<dbReference type="EMBL" id="AOHV01000042">
    <property type="protein sequence ID" value="ELY34008.1"/>
    <property type="molecule type" value="Genomic_DNA"/>
</dbReference>
<dbReference type="Proteomes" id="UP000000390">
    <property type="component" value="Chromosome"/>
</dbReference>
<organism evidence="1 3">
    <name type="scientific">Halalkalicoccus jeotgali (strain DSM 18796 / CECT 7217 / JCM 14584 / KCTC 4019 / B3)</name>
    <dbReference type="NCBI Taxonomy" id="795797"/>
    <lineage>
        <taxon>Archaea</taxon>
        <taxon>Methanobacteriati</taxon>
        <taxon>Methanobacteriota</taxon>
        <taxon>Stenosarchaea group</taxon>
        <taxon>Halobacteria</taxon>
        <taxon>Halobacteriales</taxon>
        <taxon>Halococcaceae</taxon>
        <taxon>Halalkalicoccus</taxon>
    </lineage>
</organism>
<dbReference type="HOGENOM" id="CLU_1682631_0_0_2"/>
<dbReference type="Proteomes" id="UP000011645">
    <property type="component" value="Unassembled WGS sequence"/>
</dbReference>
<name>D8J753_HALJB</name>